<evidence type="ECO:0008006" key="4">
    <source>
        <dbReference type="Google" id="ProtNLM"/>
    </source>
</evidence>
<evidence type="ECO:0000256" key="1">
    <source>
        <dbReference type="SAM" id="MobiDB-lite"/>
    </source>
</evidence>
<feature type="region of interest" description="Disordered" evidence="1">
    <location>
        <begin position="248"/>
        <end position="276"/>
    </location>
</feature>
<sequence>MADPALPERLAGPAGPGAARAAWDSALAELSGGGPDIGRREVSGSFSLWLWRFYEAWRQPTGAGPQAPALAPATGDAHASQPPGVPRASVLEREETRVTLAGVFQARQAAAVSMQGFRRRDLNQTYAEEPGQEVAGLPTWWSEDGRYFIYYAEEYAHWKVNALRSAGGDGLAAVLPGARRAGCGFAHSGAVGGHGGSQGAAAAALCDPEGWFELAEGDWEPAQPRLERLPALAMSFTSDAVQAESVVAAGEDSTRERRGGGSVEFRGIPGGGKRLGQPRGWTLHAFASPGSLAEHKGDWSPWILWRQKTPS</sequence>
<keyword evidence="3" id="KW-1185">Reference proteome</keyword>
<evidence type="ECO:0000313" key="2">
    <source>
        <dbReference type="EMBL" id="CAK0793374.1"/>
    </source>
</evidence>
<comment type="caution">
    <text evidence="2">The sequence shown here is derived from an EMBL/GenBank/DDBJ whole genome shotgun (WGS) entry which is preliminary data.</text>
</comment>
<organism evidence="2 3">
    <name type="scientific">Prorocentrum cordatum</name>
    <dbReference type="NCBI Taxonomy" id="2364126"/>
    <lineage>
        <taxon>Eukaryota</taxon>
        <taxon>Sar</taxon>
        <taxon>Alveolata</taxon>
        <taxon>Dinophyceae</taxon>
        <taxon>Prorocentrales</taxon>
        <taxon>Prorocentraceae</taxon>
        <taxon>Prorocentrum</taxon>
    </lineage>
</organism>
<feature type="region of interest" description="Disordered" evidence="1">
    <location>
        <begin position="63"/>
        <end position="85"/>
    </location>
</feature>
<dbReference type="Proteomes" id="UP001189429">
    <property type="component" value="Unassembled WGS sequence"/>
</dbReference>
<dbReference type="EMBL" id="CAUYUJ010000948">
    <property type="protein sequence ID" value="CAK0793374.1"/>
    <property type="molecule type" value="Genomic_DNA"/>
</dbReference>
<feature type="compositionally biased region" description="Low complexity" evidence="1">
    <location>
        <begin position="63"/>
        <end position="75"/>
    </location>
</feature>
<proteinExistence type="predicted"/>
<evidence type="ECO:0000313" key="3">
    <source>
        <dbReference type="Proteomes" id="UP001189429"/>
    </source>
</evidence>
<accession>A0ABN9PNL6</accession>
<reference evidence="2" key="1">
    <citation type="submission" date="2023-10" db="EMBL/GenBank/DDBJ databases">
        <authorList>
            <person name="Chen Y."/>
            <person name="Shah S."/>
            <person name="Dougan E. K."/>
            <person name="Thang M."/>
            <person name="Chan C."/>
        </authorList>
    </citation>
    <scope>NUCLEOTIDE SEQUENCE [LARGE SCALE GENOMIC DNA]</scope>
</reference>
<protein>
    <recommendedName>
        <fullName evidence="4">Prolyl oligopeptidase</fullName>
    </recommendedName>
</protein>
<gene>
    <name evidence="2" type="ORF">PCOR1329_LOCUS3689</name>
</gene>
<name>A0ABN9PNL6_9DINO</name>